<dbReference type="PROSITE" id="PS50042">
    <property type="entry name" value="CNMP_BINDING_3"/>
    <property type="match status" value="1"/>
</dbReference>
<dbReference type="InterPro" id="IPR050397">
    <property type="entry name" value="Env_Response_Regulators"/>
</dbReference>
<feature type="domain" description="Cyclic nucleotide-binding" evidence="4">
    <location>
        <begin position="17"/>
        <end position="114"/>
    </location>
</feature>
<proteinExistence type="predicted"/>
<dbReference type="Gene3D" id="2.60.120.10">
    <property type="entry name" value="Jelly Rolls"/>
    <property type="match status" value="1"/>
</dbReference>
<evidence type="ECO:0000256" key="3">
    <source>
        <dbReference type="ARBA" id="ARBA00023163"/>
    </source>
</evidence>
<organism evidence="6 7">
    <name type="scientific">Rhodoferax lithotrophicus</name>
    <dbReference type="NCBI Taxonomy" id="2798804"/>
    <lineage>
        <taxon>Bacteria</taxon>
        <taxon>Pseudomonadati</taxon>
        <taxon>Pseudomonadota</taxon>
        <taxon>Betaproteobacteria</taxon>
        <taxon>Burkholderiales</taxon>
        <taxon>Comamonadaceae</taxon>
        <taxon>Rhodoferax</taxon>
    </lineage>
</organism>
<dbReference type="Gene3D" id="1.10.10.10">
    <property type="entry name" value="Winged helix-like DNA-binding domain superfamily/Winged helix DNA-binding domain"/>
    <property type="match status" value="1"/>
</dbReference>
<dbReference type="PANTHER" id="PTHR24567:SF26">
    <property type="entry name" value="REGULATORY PROTEIN YEIL"/>
    <property type="match status" value="1"/>
</dbReference>
<evidence type="ECO:0000256" key="1">
    <source>
        <dbReference type="ARBA" id="ARBA00023015"/>
    </source>
</evidence>
<dbReference type="InterPro" id="IPR012318">
    <property type="entry name" value="HTH_CRP"/>
</dbReference>
<gene>
    <name evidence="6" type="ORF">MIZ03_1754</name>
</gene>
<evidence type="ECO:0000259" key="5">
    <source>
        <dbReference type="PROSITE" id="PS51063"/>
    </source>
</evidence>
<dbReference type="RefSeq" id="WP_223910999.1">
    <property type="nucleotide sequence ID" value="NZ_AP024238.1"/>
</dbReference>
<evidence type="ECO:0000313" key="7">
    <source>
        <dbReference type="Proteomes" id="UP000824366"/>
    </source>
</evidence>
<name>A0ABM7MKX4_9BURK</name>
<evidence type="ECO:0000259" key="4">
    <source>
        <dbReference type="PROSITE" id="PS50042"/>
    </source>
</evidence>
<keyword evidence="7" id="KW-1185">Reference proteome</keyword>
<dbReference type="InterPro" id="IPR014710">
    <property type="entry name" value="RmlC-like_jellyroll"/>
</dbReference>
<dbReference type="EMBL" id="AP024238">
    <property type="protein sequence ID" value="BCO26868.1"/>
    <property type="molecule type" value="Genomic_DNA"/>
</dbReference>
<dbReference type="PROSITE" id="PS51063">
    <property type="entry name" value="HTH_CRP_2"/>
    <property type="match status" value="1"/>
</dbReference>
<sequence length="232" mass="25594">MNTRFFNMPHFLASSPLFSGLSPEELARIATSSRIATYPKGGMVFMVGHACEAFHIVVSGQVKLFVVSQAGHEKVIEIISPGQSFAEALVFLNKPYILSAQALCDTTLVNVSKKGVYNEIEQDPHFALHMLAGISRRLHGLIQDVEGYALQNGLQRLIGYLLRDVDASSLSAQTTLTVSLPANKSTIASRLSLTPEYFSRVLHDLEAQKLIQIDRKEIHILDVQQLLVYGSK</sequence>
<dbReference type="InterPro" id="IPR018490">
    <property type="entry name" value="cNMP-bd_dom_sf"/>
</dbReference>
<dbReference type="Pfam" id="PF13545">
    <property type="entry name" value="HTH_Crp_2"/>
    <property type="match status" value="1"/>
</dbReference>
<evidence type="ECO:0000313" key="6">
    <source>
        <dbReference type="EMBL" id="BCO26868.1"/>
    </source>
</evidence>
<dbReference type="CDD" id="cd00038">
    <property type="entry name" value="CAP_ED"/>
    <property type="match status" value="1"/>
</dbReference>
<protein>
    <recommendedName>
        <fullName evidence="8">Crp/Fnr family transcriptional regulator</fullName>
    </recommendedName>
</protein>
<dbReference type="InterPro" id="IPR000595">
    <property type="entry name" value="cNMP-bd_dom"/>
</dbReference>
<keyword evidence="2" id="KW-0238">DNA-binding</keyword>
<keyword evidence="1" id="KW-0805">Transcription regulation</keyword>
<evidence type="ECO:0008006" key="8">
    <source>
        <dbReference type="Google" id="ProtNLM"/>
    </source>
</evidence>
<reference evidence="6 7" key="1">
    <citation type="journal article" date="2021" name="Microbiol. Spectr.">
        <title>A Single Bacterium Capable of Oxidation and Reduction of Iron at Circumneutral pH.</title>
        <authorList>
            <person name="Kato S."/>
            <person name="Ohkuma M."/>
        </authorList>
    </citation>
    <scope>NUCLEOTIDE SEQUENCE [LARGE SCALE GENOMIC DNA]</scope>
    <source>
        <strain evidence="6 7">MIZ03</strain>
    </source>
</reference>
<dbReference type="SMART" id="SM00419">
    <property type="entry name" value="HTH_CRP"/>
    <property type="match status" value="1"/>
</dbReference>
<dbReference type="Pfam" id="PF00027">
    <property type="entry name" value="cNMP_binding"/>
    <property type="match status" value="1"/>
</dbReference>
<dbReference type="PANTHER" id="PTHR24567">
    <property type="entry name" value="CRP FAMILY TRANSCRIPTIONAL REGULATORY PROTEIN"/>
    <property type="match status" value="1"/>
</dbReference>
<feature type="domain" description="HTH crp-type" evidence="5">
    <location>
        <begin position="151"/>
        <end position="224"/>
    </location>
</feature>
<dbReference type="SUPFAM" id="SSF51206">
    <property type="entry name" value="cAMP-binding domain-like"/>
    <property type="match status" value="1"/>
</dbReference>
<dbReference type="SUPFAM" id="SSF46785">
    <property type="entry name" value="Winged helix' DNA-binding domain"/>
    <property type="match status" value="1"/>
</dbReference>
<dbReference type="SMART" id="SM00100">
    <property type="entry name" value="cNMP"/>
    <property type="match status" value="1"/>
</dbReference>
<dbReference type="InterPro" id="IPR036390">
    <property type="entry name" value="WH_DNA-bd_sf"/>
</dbReference>
<dbReference type="Proteomes" id="UP000824366">
    <property type="component" value="Chromosome"/>
</dbReference>
<keyword evidence="3" id="KW-0804">Transcription</keyword>
<accession>A0ABM7MKX4</accession>
<evidence type="ECO:0000256" key="2">
    <source>
        <dbReference type="ARBA" id="ARBA00023125"/>
    </source>
</evidence>
<dbReference type="InterPro" id="IPR036388">
    <property type="entry name" value="WH-like_DNA-bd_sf"/>
</dbReference>